<dbReference type="SUPFAM" id="SSF48371">
    <property type="entry name" value="ARM repeat"/>
    <property type="match status" value="1"/>
</dbReference>
<proteinExistence type="predicted"/>
<gene>
    <name evidence="1" type="ORF">OG477_08885</name>
</gene>
<dbReference type="AlphaFoldDB" id="A0AAU1HUS0"/>
<name>A0AAU1HUS0_9ACTN</name>
<organism evidence="1">
    <name type="scientific">Streptomyces sp. NBC_00180</name>
    <dbReference type="NCBI Taxonomy" id="2903632"/>
    <lineage>
        <taxon>Bacteria</taxon>
        <taxon>Bacillati</taxon>
        <taxon>Actinomycetota</taxon>
        <taxon>Actinomycetes</taxon>
        <taxon>Kitasatosporales</taxon>
        <taxon>Streptomycetaceae</taxon>
        <taxon>Streptomyces</taxon>
    </lineage>
</organism>
<evidence type="ECO:0008006" key="2">
    <source>
        <dbReference type="Google" id="ProtNLM"/>
    </source>
</evidence>
<protein>
    <recommendedName>
        <fullName evidence="2">PBS lyase</fullName>
    </recommendedName>
</protein>
<dbReference type="EMBL" id="CP108140">
    <property type="protein sequence ID" value="WTP85466.1"/>
    <property type="molecule type" value="Genomic_DNA"/>
</dbReference>
<sequence>MDLADALAGLDDRPWATLRHAYGSAEDVPAVLRALTAGDSEAAGQALHELYGNIWHQGTVYAATVEVVPFLARLAAGGCRSADVLVLLGSIAESEDEHEVAHGACRAAVAAQLPLLLPLLDDGDAQVRQATAWLSGHTDARDETWPALERRWAVEGEPVVRAELLAAMTRVDPGASADAATAALEPTGPAELRLAAVLARLDAGLPWTATCHDTLLSILPADDLVAERFDENQREPLQTAVDALLRRDTDEEREAAFGLLAAALALPEPEIRAEAVWAADHACMISRAAPGRLLPLLLPVLDDPSSAPRVLSLLGKITGVPSVTAHDAHAALTDALARLAVDGDDTADSALAALVPLAPERAARLLAADLPRRPRALAVAAGARGFGTTGEATLPFEPALLDAVRRRLADPKVSGNEPIHLALLLTSWGAQASPAVPELLDALPRIPLAGPRALAAACPTEGRIRKRIEDELRKAARKGPEEGRPAAAHALHGLTGDASPLHTAVRSGLAGKAYDVLDAARRCAQLGTGAADLLPDIRAALSDPAQPRTTPQLDADVELAEALWHITGDATEPVRILDAVLAESDGPWFTWTGVRAARLAARLGPAAAPLRPPLERMLATPLHAPACVLALLTIGIEDELRRTLPDAVLTAAEHNADPDTALDALLSLGLATLTDAHLNRLAALADGDRRIVNSGLEDGIIHADERLRTRARATVSALEEGATPEV</sequence>
<dbReference type="InterPro" id="IPR016024">
    <property type="entry name" value="ARM-type_fold"/>
</dbReference>
<evidence type="ECO:0000313" key="1">
    <source>
        <dbReference type="EMBL" id="WTP85466.1"/>
    </source>
</evidence>
<accession>A0AAU1HUS0</accession>
<reference evidence="1" key="1">
    <citation type="submission" date="2022-10" db="EMBL/GenBank/DDBJ databases">
        <title>The complete genomes of actinobacterial strains from the NBC collection.</title>
        <authorList>
            <person name="Joergensen T.S."/>
            <person name="Alvarez Arevalo M."/>
            <person name="Sterndorff E.B."/>
            <person name="Faurdal D."/>
            <person name="Vuksanovic O."/>
            <person name="Mourched A.-S."/>
            <person name="Charusanti P."/>
            <person name="Shaw S."/>
            <person name="Blin K."/>
            <person name="Weber T."/>
        </authorList>
    </citation>
    <scope>NUCLEOTIDE SEQUENCE</scope>
    <source>
        <strain evidence="1">NBC 00180</strain>
    </source>
</reference>